<accession>A0AC61ZYV1</accession>
<reference evidence="1" key="1">
    <citation type="submission" date="2025-02" db="EMBL/GenBank/DDBJ databases">
        <title>Complete genome sequences of 52 Bacillus and Priestia strains isolated from West-African fermentations and 26 reference strains from the DSMZ collection.</title>
        <authorList>
            <person name="Wiedenbein E.S."/>
            <person name="Canoy T.S."/>
            <person name="Hui Y."/>
            <person name="Parkouda C."/>
            <person name="Dawende C."/>
            <person name="Ametefe E."/>
            <person name="Jespersen L."/>
            <person name="Nielsen D.S."/>
        </authorList>
    </citation>
    <scope>NUCLEOTIDE SEQUENCE</scope>
    <source>
        <strain evidence="1">PRO122</strain>
    </source>
</reference>
<evidence type="ECO:0000313" key="2">
    <source>
        <dbReference type="Proteomes" id="UP001217185"/>
    </source>
</evidence>
<sequence length="877" mass="99890">MRRYISKNITVKDLQLAITLPNRTKIGNIVDKFNETITMNYGKVHELTFSIPLKFGYFHQYKENPLLELLKPWYLIKAEFYGMTEWFVITKKTKTLNVDSSAYTFECQSLPYLLTKYKVRRFEETSINLKEAASSCLKNTGWTIKYIDPSLNSKYRQFDVSSSTKLDLLFIICEKYGATPNFDTENMTVSFYKDTDEGTYKGMWFGTGQYIVDINDIEDTEEITTRLYPTGKDGIGINSVNPTGQAYIDDFSYFLYPFERDGNRNVIKRSNYMSNELCHAILDYNEVVNKEGNKFHLLLEQQKQAEEKKTSFKNELYILDLEVQKLLDRIEVAKKAGDDTKEFKRQLKIKMRELEAVKSQIDAVDKEMDTIIASISALRETLNFKKFLTDDLQSELSIFILEGEWTNDSLFDETELYEKSIDELEKRNAPPINITLDIVNFFKCLSESPNWDRCSLGDTVRIKANELKTDVKARLVTFLFDFEQSTMDVTISNGKKTKSDFENINNMLYKSIKTSTDYNKRKNDWKTVTENFNVRNDRISVKPECPVIKTDGTAISHTVNDDGSVDITIEWDYPTSDEDKYNIDGFEVYLYSSSENDEYFFGSKMASEDMKNVKYDKRATTFTGLPSNKYYTIGIQAYRRVDADIENTQFIGSDIVKSEHPNENPYLPSSTIEVSGNLNGKVNNLYTISSETKPNSPEKGTIWIDPKTNKQELFNGEEWVVSSAGSADSLNGFTASTTTSPNSIPVRNESGIISGSIDGNAEMLGGRAASDYALFSDVPQAAKGTYIGDGTISKQIVLPFTPTHVKIWPVAPDDSMLLIDDIGGYTYQLNEKGVSLVGGDLTYGSLNEIGFVTGSDSNCRGNKLNVKYIWEAYHYIY</sequence>
<proteinExistence type="predicted"/>
<protein>
    <submittedName>
        <fullName evidence="1">DUF7359 domain-containing protein</fullName>
    </submittedName>
</protein>
<dbReference type="EMBL" id="CP121756">
    <property type="protein sequence ID" value="XRL89500.1"/>
    <property type="molecule type" value="Genomic_DNA"/>
</dbReference>
<name>A0AC61ZYV1_BACIU</name>
<gene>
    <name evidence="1" type="ORF">P5658_15825</name>
</gene>
<organism evidence="1 2">
    <name type="scientific">Bacillus subtilis</name>
    <dbReference type="NCBI Taxonomy" id="1423"/>
    <lineage>
        <taxon>Bacteria</taxon>
        <taxon>Bacillati</taxon>
        <taxon>Bacillota</taxon>
        <taxon>Bacilli</taxon>
        <taxon>Bacillales</taxon>
        <taxon>Bacillaceae</taxon>
        <taxon>Bacillus</taxon>
    </lineage>
</organism>
<dbReference type="Proteomes" id="UP001217185">
    <property type="component" value="Chromosome"/>
</dbReference>
<evidence type="ECO:0000313" key="1">
    <source>
        <dbReference type="EMBL" id="XRL89500.1"/>
    </source>
</evidence>